<proteinExistence type="predicted"/>
<protein>
    <submittedName>
        <fullName evidence="1">Phosphotransferase enzyme family protein</fullName>
    </submittedName>
</protein>
<keyword evidence="1" id="KW-0808">Transferase</keyword>
<evidence type="ECO:0000313" key="1">
    <source>
        <dbReference type="EMBL" id="QSS61263.1"/>
    </source>
</evidence>
<sequence>MNLFRKLSRHSLFRFVHHLLPVVPRDPKGINFFTRKISSVHSPSEKDFEQFYRYTSGRWLWDENMQLQERYRKFNLHKLQAIAAQMDDGAVAIVRIPHPNAGPSRYTNASEVATMELVGSVLQIPVPKVLAWSASIIVEEAKGKQLTQLWEQMDLEEKKSIIDDIVTIEQKLLSISFSFFPGCEAAEVLGDIPTAIKEDIKRRFVIGPTAIREFWEKERSLLRIDRGPWKSAEEYVEAIAHREMAYMGKASTSGASVSGYVKLSQAQLSPQEHTQLLQRYFASISNLFPNDPDLLRSVLWHPDLHDGNIFIHEGKISSIIDRQSVWTGPLMLQARTPRLINYNMDIILKLPENFKELNNGEKERIRDQVSKSIQLYIYKHGTGRRNPLLNKARRQPFGKTLAQLSELGTTNPCPFHFSEDEIRQHHEDGEGFNETPDFWDSVEGIVDRSGWTIPENFDTAVDYFSKLREEGLRTLTGEERRDFELQTRWVLRTVSQGKLA</sequence>
<dbReference type="PANTHER" id="PTHR36091:SF2">
    <property type="entry name" value="AMINOGLYCOSIDE PHOSPHOTRANSFERASE DOMAIN-CONTAINING PROTEIN"/>
    <property type="match status" value="1"/>
</dbReference>
<dbReference type="InterPro" id="IPR011009">
    <property type="entry name" value="Kinase-like_dom_sf"/>
</dbReference>
<gene>
    <name evidence="1" type="ORF">I7I51_03436</name>
</gene>
<organism evidence="1 2">
    <name type="scientific">Ajellomyces capsulatus</name>
    <name type="common">Darling's disease fungus</name>
    <name type="synonym">Histoplasma capsulatum</name>
    <dbReference type="NCBI Taxonomy" id="5037"/>
    <lineage>
        <taxon>Eukaryota</taxon>
        <taxon>Fungi</taxon>
        <taxon>Dikarya</taxon>
        <taxon>Ascomycota</taxon>
        <taxon>Pezizomycotina</taxon>
        <taxon>Eurotiomycetes</taxon>
        <taxon>Eurotiomycetidae</taxon>
        <taxon>Onygenales</taxon>
        <taxon>Ajellomycetaceae</taxon>
        <taxon>Histoplasma</taxon>
    </lineage>
</organism>
<dbReference type="GO" id="GO:0005739">
    <property type="term" value="C:mitochondrion"/>
    <property type="evidence" value="ECO:0007669"/>
    <property type="project" value="UniProtKB-SubCell"/>
</dbReference>
<dbReference type="AlphaFoldDB" id="A0A8A1M951"/>
<name>A0A8A1M951_AJECA</name>
<accession>A0A8A1M951</accession>
<evidence type="ECO:0000313" key="2">
    <source>
        <dbReference type="Proteomes" id="UP000663671"/>
    </source>
</evidence>
<dbReference type="PANTHER" id="PTHR36091">
    <property type="entry name" value="ALTERED INHERITANCE OF MITOCHONDRIA PROTEIN 9, MITOCHONDRIAL"/>
    <property type="match status" value="1"/>
</dbReference>
<dbReference type="VEuPathDB" id="FungiDB:I7I51_03436"/>
<dbReference type="OrthoDB" id="2968323at2759"/>
<dbReference type="SUPFAM" id="SSF56112">
    <property type="entry name" value="Protein kinase-like (PK-like)"/>
    <property type="match status" value="1"/>
</dbReference>
<dbReference type="Proteomes" id="UP000663671">
    <property type="component" value="Chromosome 5"/>
</dbReference>
<dbReference type="InterPro" id="IPR051035">
    <property type="entry name" value="Mito_inheritance_9"/>
</dbReference>
<dbReference type="GO" id="GO:0016740">
    <property type="term" value="F:transferase activity"/>
    <property type="evidence" value="ECO:0007669"/>
    <property type="project" value="UniProtKB-KW"/>
</dbReference>
<reference evidence="1" key="1">
    <citation type="submission" date="2021-01" db="EMBL/GenBank/DDBJ databases">
        <title>Chromosome-level genome assembly of a human fungal pathogen reveals clustering of transcriptionally co-regulated genes.</title>
        <authorList>
            <person name="Voorhies M."/>
            <person name="Cohen S."/>
            <person name="Shea T.P."/>
            <person name="Petrus S."/>
            <person name="Munoz J.F."/>
            <person name="Poplawski S."/>
            <person name="Goldman W.E."/>
            <person name="Michael T."/>
            <person name="Cuomo C.A."/>
            <person name="Sil A."/>
            <person name="Beyhan S."/>
        </authorList>
    </citation>
    <scope>NUCLEOTIDE SEQUENCE</scope>
    <source>
        <strain evidence="1">WU24</strain>
    </source>
</reference>
<dbReference type="EMBL" id="CP069111">
    <property type="protein sequence ID" value="QSS61263.1"/>
    <property type="molecule type" value="Genomic_DNA"/>
</dbReference>